<dbReference type="GO" id="GO:0045892">
    <property type="term" value="P:negative regulation of DNA-templated transcription"/>
    <property type="evidence" value="ECO:0007669"/>
    <property type="project" value="TreeGrafter"/>
</dbReference>
<dbReference type="EMBL" id="JABSTR010000011">
    <property type="protein sequence ID" value="KAH9382382.1"/>
    <property type="molecule type" value="Genomic_DNA"/>
</dbReference>
<gene>
    <name evidence="1" type="ORF">HPB48_012075</name>
</gene>
<evidence type="ECO:0000313" key="1">
    <source>
        <dbReference type="EMBL" id="KAH9382382.1"/>
    </source>
</evidence>
<dbReference type="AlphaFoldDB" id="A0A9J6GV91"/>
<dbReference type="GO" id="GO:0001223">
    <property type="term" value="F:transcription coactivator binding"/>
    <property type="evidence" value="ECO:0007669"/>
    <property type="project" value="TreeGrafter"/>
</dbReference>
<dbReference type="PANTHER" id="PTHR17604:SF7">
    <property type="entry name" value="TONDU-DOMAIN-CONTAINING GROWTH INHIBITOR, ISOFORM A"/>
    <property type="match status" value="1"/>
</dbReference>
<dbReference type="SMART" id="SM00711">
    <property type="entry name" value="TDU"/>
    <property type="match status" value="2"/>
</dbReference>
<dbReference type="OrthoDB" id="10040691at2759"/>
<reference evidence="1 2" key="1">
    <citation type="journal article" date="2020" name="Cell">
        <title>Large-Scale Comparative Analyses of Tick Genomes Elucidate Their Genetic Diversity and Vector Capacities.</title>
        <authorList>
            <consortium name="Tick Genome and Microbiome Consortium (TIGMIC)"/>
            <person name="Jia N."/>
            <person name="Wang J."/>
            <person name="Shi W."/>
            <person name="Du L."/>
            <person name="Sun Y."/>
            <person name="Zhan W."/>
            <person name="Jiang J.F."/>
            <person name="Wang Q."/>
            <person name="Zhang B."/>
            <person name="Ji P."/>
            <person name="Bell-Sakyi L."/>
            <person name="Cui X.M."/>
            <person name="Yuan T.T."/>
            <person name="Jiang B.G."/>
            <person name="Yang W.F."/>
            <person name="Lam T.T."/>
            <person name="Chang Q.C."/>
            <person name="Ding S.J."/>
            <person name="Wang X.J."/>
            <person name="Zhu J.G."/>
            <person name="Ruan X.D."/>
            <person name="Zhao L."/>
            <person name="Wei J.T."/>
            <person name="Ye R.Z."/>
            <person name="Que T.C."/>
            <person name="Du C.H."/>
            <person name="Zhou Y.H."/>
            <person name="Cheng J.X."/>
            <person name="Dai P.F."/>
            <person name="Guo W.B."/>
            <person name="Han X.H."/>
            <person name="Huang E.J."/>
            <person name="Li L.F."/>
            <person name="Wei W."/>
            <person name="Gao Y.C."/>
            <person name="Liu J.Z."/>
            <person name="Shao H.Z."/>
            <person name="Wang X."/>
            <person name="Wang C.C."/>
            <person name="Yang T.C."/>
            <person name="Huo Q.B."/>
            <person name="Li W."/>
            <person name="Chen H.Y."/>
            <person name="Chen S.E."/>
            <person name="Zhou L.G."/>
            <person name="Ni X.B."/>
            <person name="Tian J.H."/>
            <person name="Sheng Y."/>
            <person name="Liu T."/>
            <person name="Pan Y.S."/>
            <person name="Xia L.Y."/>
            <person name="Li J."/>
            <person name="Zhao F."/>
            <person name="Cao W.C."/>
        </authorList>
    </citation>
    <scope>NUCLEOTIDE SEQUENCE [LARGE SCALE GENOMIC DNA]</scope>
    <source>
        <strain evidence="1">HaeL-2018</strain>
    </source>
</reference>
<dbReference type="InterPro" id="IPR006627">
    <property type="entry name" value="TDU_repeat"/>
</dbReference>
<dbReference type="InterPro" id="IPR028184">
    <property type="entry name" value="VGLL4"/>
</dbReference>
<protein>
    <recommendedName>
        <fullName evidence="3">Transcription cofactor vestigial-like protein 4</fullName>
    </recommendedName>
</protein>
<keyword evidence="2" id="KW-1185">Reference proteome</keyword>
<proteinExistence type="predicted"/>
<name>A0A9J6GV91_HAELO</name>
<accession>A0A9J6GV91</accession>
<evidence type="ECO:0000313" key="2">
    <source>
        <dbReference type="Proteomes" id="UP000821853"/>
    </source>
</evidence>
<dbReference type="Proteomes" id="UP000821853">
    <property type="component" value="Chromosome 9"/>
</dbReference>
<organism evidence="1 2">
    <name type="scientific">Haemaphysalis longicornis</name>
    <name type="common">Bush tick</name>
    <dbReference type="NCBI Taxonomy" id="44386"/>
    <lineage>
        <taxon>Eukaryota</taxon>
        <taxon>Metazoa</taxon>
        <taxon>Ecdysozoa</taxon>
        <taxon>Arthropoda</taxon>
        <taxon>Chelicerata</taxon>
        <taxon>Arachnida</taxon>
        <taxon>Acari</taxon>
        <taxon>Parasitiformes</taxon>
        <taxon>Ixodida</taxon>
        <taxon>Ixodoidea</taxon>
        <taxon>Ixodidae</taxon>
        <taxon>Haemaphysalinae</taxon>
        <taxon>Haemaphysalis</taxon>
    </lineage>
</organism>
<dbReference type="VEuPathDB" id="VectorBase:HLOH_043934"/>
<sequence>MGVRLVGHVVRGIPCVLLQSVCALLFLSEQWRVLVADRRCGVSMLGSLSEPRVPPVAAEKRKLAASAAPPEKQARRCGVEEPLDMRRTRPTVIRRGASAQPTEARLRPPVVEPPTDPIVEAHFRRSLGSQYAVLFSGTAEAEPLTVDDHFARALGETWLRLQHS</sequence>
<comment type="caution">
    <text evidence="1">The sequence shown here is derived from an EMBL/GenBank/DDBJ whole genome shotgun (WGS) entry which is preliminary data.</text>
</comment>
<dbReference type="PANTHER" id="PTHR17604">
    <property type="entry name" value="TRANSCRIPTION COFACTOR VESTIGIAL-LIKE PROTEIN 4"/>
    <property type="match status" value="1"/>
</dbReference>
<evidence type="ECO:0008006" key="3">
    <source>
        <dbReference type="Google" id="ProtNLM"/>
    </source>
</evidence>